<evidence type="ECO:0000256" key="15">
    <source>
        <dbReference type="RuleBase" id="RU361126"/>
    </source>
</evidence>
<evidence type="ECO:0000313" key="18">
    <source>
        <dbReference type="Proteomes" id="UP000829364"/>
    </source>
</evidence>
<comment type="catalytic activity">
    <reaction evidence="1 15">
        <text>Preferential cleavage of bonds with hydrophobic residues in P1'. Also 3-Asn-|-Gln-4 and 8-Gly-|-Ser-9 bonds in insulin B chain.</text>
        <dbReference type="EC" id="3.4.24.39"/>
    </reaction>
</comment>
<dbReference type="RefSeq" id="XP_047845756.1">
    <property type="nucleotide sequence ID" value="XM_047989751.1"/>
</dbReference>
<dbReference type="PANTHER" id="PTHR37016">
    <property type="match status" value="1"/>
</dbReference>
<comment type="function">
    <text evidence="15">Secreted metalloproteinase that allows assimilation of proteinaceous substrates. Shows high activities on basic nuclear substrates such as histone and protamine.</text>
</comment>
<dbReference type="GO" id="GO:0005576">
    <property type="term" value="C:extracellular region"/>
    <property type="evidence" value="ECO:0007669"/>
    <property type="project" value="UniProtKB-SubCell"/>
</dbReference>
<feature type="signal peptide" evidence="15">
    <location>
        <begin position="1"/>
        <end position="16"/>
    </location>
</feature>
<dbReference type="GO" id="GO:0004222">
    <property type="term" value="F:metalloendopeptidase activity"/>
    <property type="evidence" value="ECO:0007669"/>
    <property type="project" value="InterPro"/>
</dbReference>
<gene>
    <name evidence="17" type="ORF">JDV02_008177</name>
</gene>
<feature type="binding site" evidence="14">
    <location>
        <position position="315"/>
    </location>
    <ligand>
        <name>Zn(2+)</name>
        <dbReference type="ChEBI" id="CHEBI:29105"/>
        <note>catalytic</note>
    </ligand>
</feature>
<evidence type="ECO:0000256" key="5">
    <source>
        <dbReference type="ARBA" id="ARBA00022670"/>
    </source>
</evidence>
<keyword evidence="9 15" id="KW-0378">Hydrolase</keyword>
<dbReference type="InterPro" id="IPR001384">
    <property type="entry name" value="Peptidase_M35"/>
</dbReference>
<keyword evidence="12" id="KW-0865">Zymogen</keyword>
<dbReference type="PRINTS" id="PR00768">
    <property type="entry name" value="DEUTEROLYSIN"/>
</dbReference>
<evidence type="ECO:0000256" key="13">
    <source>
        <dbReference type="PIRSR" id="PIRSR601384-1"/>
    </source>
</evidence>
<keyword evidence="10 14" id="KW-0862">Zinc</keyword>
<dbReference type="InterPro" id="IPR050414">
    <property type="entry name" value="Fungal_M35_metalloproteases"/>
</dbReference>
<reference evidence="17" key="1">
    <citation type="submission" date="2021-11" db="EMBL/GenBank/DDBJ databases">
        <title>Purpureocillium_takamizusanense_genome.</title>
        <authorList>
            <person name="Nguyen N.-H."/>
        </authorList>
    </citation>
    <scope>NUCLEOTIDE SEQUENCE</scope>
    <source>
        <strain evidence="17">PT3</strain>
    </source>
</reference>
<keyword evidence="11 15" id="KW-0482">Metalloprotease</keyword>
<proteinExistence type="inferred from homology"/>
<feature type="binding site" evidence="14">
    <location>
        <position position="302"/>
    </location>
    <ligand>
        <name>Zn(2+)</name>
        <dbReference type="ChEBI" id="CHEBI:29105"/>
        <note>catalytic</note>
    </ligand>
</feature>
<protein>
    <recommendedName>
        <fullName evidence="15">Neutral protease 2</fullName>
        <ecNumber evidence="15">3.4.24.39</ecNumber>
    </recommendedName>
    <alternativeName>
        <fullName evidence="15">Deuterolysin</fullName>
    </alternativeName>
</protein>
<dbReference type="GO" id="GO:0006508">
    <property type="term" value="P:proteolysis"/>
    <property type="evidence" value="ECO:0007669"/>
    <property type="project" value="UniProtKB-KW"/>
</dbReference>
<feature type="chain" id="PRO_5040545349" description="Neutral protease 2" evidence="15">
    <location>
        <begin position="17"/>
        <end position="350"/>
    </location>
</feature>
<evidence type="ECO:0000256" key="1">
    <source>
        <dbReference type="ARBA" id="ARBA00001187"/>
    </source>
</evidence>
<evidence type="ECO:0000256" key="12">
    <source>
        <dbReference type="ARBA" id="ARBA00023145"/>
    </source>
</evidence>
<dbReference type="OrthoDB" id="412874at2759"/>
<name>A0A9Q8QMD3_9HYPO</name>
<evidence type="ECO:0000259" key="16">
    <source>
        <dbReference type="SMART" id="SM01351"/>
    </source>
</evidence>
<keyword evidence="4 15" id="KW-0964">Secreted</keyword>
<evidence type="ECO:0000256" key="2">
    <source>
        <dbReference type="ARBA" id="ARBA00004613"/>
    </source>
</evidence>
<comment type="subcellular location">
    <subcellularLocation>
        <location evidence="2 15">Secreted</location>
    </subcellularLocation>
</comment>
<evidence type="ECO:0000256" key="7">
    <source>
        <dbReference type="ARBA" id="ARBA00022723"/>
    </source>
</evidence>
<dbReference type="SMART" id="SM01351">
    <property type="entry name" value="Aspzincin_M35"/>
    <property type="match status" value="1"/>
</dbReference>
<keyword evidence="7 14" id="KW-0479">Metal-binding</keyword>
<dbReference type="Pfam" id="PF02102">
    <property type="entry name" value="Peptidase_M35"/>
    <property type="match status" value="1"/>
</dbReference>
<evidence type="ECO:0000256" key="6">
    <source>
        <dbReference type="ARBA" id="ARBA00022685"/>
    </source>
</evidence>
<keyword evidence="5 15" id="KW-0645">Protease</keyword>
<dbReference type="CDD" id="cd11008">
    <property type="entry name" value="M35_deuterolysin_like"/>
    <property type="match status" value="1"/>
</dbReference>
<dbReference type="Proteomes" id="UP000829364">
    <property type="component" value="Chromosome 8"/>
</dbReference>
<evidence type="ECO:0000313" key="17">
    <source>
        <dbReference type="EMBL" id="UNI22275.1"/>
    </source>
</evidence>
<evidence type="ECO:0000256" key="11">
    <source>
        <dbReference type="ARBA" id="ARBA00023049"/>
    </source>
</evidence>
<comment type="cofactor">
    <cofactor evidence="14 15">
        <name>Zn(2+)</name>
        <dbReference type="ChEBI" id="CHEBI:29105"/>
    </cofactor>
    <text evidence="14 15">Binds 1 zinc ion per subunit.</text>
</comment>
<keyword evidence="6 15" id="KW-0165">Cleavage on pair of basic residues</keyword>
<dbReference type="Gene3D" id="2.60.40.2970">
    <property type="match status" value="1"/>
</dbReference>
<dbReference type="AlphaFoldDB" id="A0A9Q8QMD3"/>
<dbReference type="SUPFAM" id="SSF55486">
    <property type="entry name" value="Metalloproteases ('zincins'), catalytic domain"/>
    <property type="match status" value="1"/>
</dbReference>
<keyword evidence="18" id="KW-1185">Reference proteome</keyword>
<dbReference type="GO" id="GO:0046872">
    <property type="term" value="F:metal ion binding"/>
    <property type="evidence" value="ECO:0007669"/>
    <property type="project" value="UniProtKB-KW"/>
</dbReference>
<evidence type="ECO:0000256" key="8">
    <source>
        <dbReference type="ARBA" id="ARBA00022729"/>
    </source>
</evidence>
<dbReference type="InterPro" id="IPR029463">
    <property type="entry name" value="Lys_MEP"/>
</dbReference>
<sequence length="350" mass="37440">MNTLAKLLALAAFAAAAPSVGNRGPSPFEVQLEMRGNSEVKATFTNKGKDAVKVLKTGSVLDTSSVEKAKVFSGGAPVPFQGVRLRLATDLLNDSDFQRISPGETVEVTFDIAQTHDLSSGGKFDILADGSFAFANEKSNVLIGSIPYVSKQLGIEVDGGAAAAVHSAFHEKRTRVQSDCQGQQLQVTQTALRNCASIARKAQQAAASGPAAKLQEYFKSSSQQVRNTVSTVFGRVASECGSTNSGVSTYHCRDPYSYCEGRVLAYTIPSYSVMVYCPLYFNSLPDLSNACHAQDKANTNLHESTHLTQIKGTDDYGGYGYDFVRSLTPAQNLNHADTYTLYAQAINVGC</sequence>
<evidence type="ECO:0000256" key="10">
    <source>
        <dbReference type="ARBA" id="ARBA00022833"/>
    </source>
</evidence>
<dbReference type="GeneID" id="72070125"/>
<feature type="binding site" evidence="14">
    <location>
        <position position="306"/>
    </location>
    <ligand>
        <name>Zn(2+)</name>
        <dbReference type="ChEBI" id="CHEBI:29105"/>
        <note>catalytic</note>
    </ligand>
</feature>
<dbReference type="Gene3D" id="3.40.390.10">
    <property type="entry name" value="Collagenase (Catalytic Domain)"/>
    <property type="match status" value="1"/>
</dbReference>
<feature type="domain" description="Lysine-specific metallo-endopeptidase" evidence="16">
    <location>
        <begin position="203"/>
        <end position="344"/>
    </location>
</feature>
<dbReference type="EMBL" id="CP086361">
    <property type="protein sequence ID" value="UNI22275.1"/>
    <property type="molecule type" value="Genomic_DNA"/>
</dbReference>
<evidence type="ECO:0000256" key="14">
    <source>
        <dbReference type="PIRSR" id="PIRSR601384-2"/>
    </source>
</evidence>
<comment type="similarity">
    <text evidence="3 15">Belongs to the peptidase M35 family.</text>
</comment>
<keyword evidence="8 15" id="KW-0732">Signal</keyword>
<dbReference type="PANTHER" id="PTHR37016:SF2">
    <property type="entry name" value="NEUTRAL PROTEASE 2 HOMOLOG SNOG_02177"/>
    <property type="match status" value="1"/>
</dbReference>
<accession>A0A9Q8QMD3</accession>
<evidence type="ECO:0000256" key="4">
    <source>
        <dbReference type="ARBA" id="ARBA00022525"/>
    </source>
</evidence>
<organism evidence="17 18">
    <name type="scientific">Purpureocillium takamizusanense</name>
    <dbReference type="NCBI Taxonomy" id="2060973"/>
    <lineage>
        <taxon>Eukaryota</taxon>
        <taxon>Fungi</taxon>
        <taxon>Dikarya</taxon>
        <taxon>Ascomycota</taxon>
        <taxon>Pezizomycotina</taxon>
        <taxon>Sordariomycetes</taxon>
        <taxon>Hypocreomycetidae</taxon>
        <taxon>Hypocreales</taxon>
        <taxon>Ophiocordycipitaceae</taxon>
        <taxon>Purpureocillium</taxon>
    </lineage>
</organism>
<feature type="active site" evidence="13">
    <location>
        <position position="303"/>
    </location>
</feature>
<dbReference type="EC" id="3.4.24.39" evidence="15"/>
<evidence type="ECO:0000256" key="3">
    <source>
        <dbReference type="ARBA" id="ARBA00010279"/>
    </source>
</evidence>
<dbReference type="InterPro" id="IPR024079">
    <property type="entry name" value="MetalloPept_cat_dom_sf"/>
</dbReference>
<dbReference type="KEGG" id="ptkz:JDV02_008177"/>
<evidence type="ECO:0000256" key="9">
    <source>
        <dbReference type="ARBA" id="ARBA00022801"/>
    </source>
</evidence>